<dbReference type="InterPro" id="IPR011868">
    <property type="entry name" value="ModC_ABC_ATP-bd"/>
</dbReference>
<feature type="domain" description="ABC transporter" evidence="10">
    <location>
        <begin position="4"/>
        <end position="230"/>
    </location>
</feature>
<dbReference type="InterPro" id="IPR003593">
    <property type="entry name" value="AAA+_ATPase"/>
</dbReference>
<comment type="caution">
    <text evidence="12">The sequence shown here is derived from an EMBL/GenBank/DDBJ whole genome shotgun (WGS) entry which is preliminary data.</text>
</comment>
<dbReference type="Pfam" id="PF00005">
    <property type="entry name" value="ABC_tran"/>
    <property type="match status" value="1"/>
</dbReference>
<evidence type="ECO:0000256" key="1">
    <source>
        <dbReference type="ARBA" id="ARBA00022448"/>
    </source>
</evidence>
<keyword evidence="2" id="KW-1003">Cell membrane</keyword>
<reference evidence="12 13" key="1">
    <citation type="submission" date="2023-01" db="EMBL/GenBank/DDBJ databases">
        <title>Vibrio sp. KJ40-1 sp.nov, isolated from marine algae.</title>
        <authorList>
            <person name="Butt M."/>
            <person name="Kim J.M.J."/>
            <person name="Jeon C.O.C."/>
        </authorList>
    </citation>
    <scope>NUCLEOTIDE SEQUENCE [LARGE SCALE GENOMIC DNA]</scope>
    <source>
        <strain evidence="12 13">KJ40-1</strain>
    </source>
</reference>
<dbReference type="PANTHER" id="PTHR43514:SF4">
    <property type="entry name" value="ABC TRANSPORTER I FAMILY MEMBER 10"/>
    <property type="match status" value="1"/>
</dbReference>
<evidence type="ECO:0000256" key="5">
    <source>
        <dbReference type="ARBA" id="ARBA00022741"/>
    </source>
</evidence>
<dbReference type="InterPro" id="IPR003439">
    <property type="entry name" value="ABC_transporter-like_ATP-bd"/>
</dbReference>
<evidence type="ECO:0000256" key="8">
    <source>
        <dbReference type="ARBA" id="ARBA00023136"/>
    </source>
</evidence>
<dbReference type="SUPFAM" id="SSF52540">
    <property type="entry name" value="P-loop containing nucleoside triphosphate hydrolases"/>
    <property type="match status" value="1"/>
</dbReference>
<keyword evidence="3 9" id="KW-0500">Molybdenum</keyword>
<sequence>MIEIKLNHKLGNVLLNVEQRIPSSGITAIFGRSGSGKTSLINAIAGLITPEQGKIKVKEKVIFDHKNKINLAIEKRNIGYVFQDARLFPHYSVKANLLYGVKCSAEPEGFDHIVDLLNLSHLLNRFPIDLSGGEKQRVAIARALLSNPDMLLMDEPLASLDLPRKKEVMPFLEKMAQEINIPILYVTHSLSEILRLADHILLMDEGHIVTSGSLETVWGSDAMKPWQSFSEQSSLFEATICQHHDKYALSKVRLNTETSMWVQHIDEPIHSSIRLQIRANDVSITLQKAVGTSIRNILPATIKQIDLIETKQGNQNVSVTLDLGQICMLKANVTKWAFDDLKLQPGQKVYAQIKGVSVTQKDMAMKHVIASE</sequence>
<evidence type="ECO:0000256" key="4">
    <source>
        <dbReference type="ARBA" id="ARBA00022519"/>
    </source>
</evidence>
<dbReference type="NCBIfam" id="TIGR02142">
    <property type="entry name" value="modC_ABC"/>
    <property type="match status" value="1"/>
</dbReference>
<gene>
    <name evidence="12" type="primary">modC</name>
    <name evidence="12" type="ORF">PGX00_22665</name>
</gene>
<dbReference type="PROSITE" id="PS50893">
    <property type="entry name" value="ABC_TRANSPORTER_2"/>
    <property type="match status" value="1"/>
</dbReference>
<evidence type="ECO:0000313" key="13">
    <source>
        <dbReference type="Proteomes" id="UP001210678"/>
    </source>
</evidence>
<accession>A0ABT4YXM6</accession>
<dbReference type="Proteomes" id="UP001210678">
    <property type="component" value="Unassembled WGS sequence"/>
</dbReference>
<evidence type="ECO:0000256" key="2">
    <source>
        <dbReference type="ARBA" id="ARBA00022475"/>
    </source>
</evidence>
<keyword evidence="8" id="KW-0472">Membrane</keyword>
<dbReference type="PANTHER" id="PTHR43514">
    <property type="entry name" value="ABC TRANSPORTER I FAMILY MEMBER 10"/>
    <property type="match status" value="1"/>
</dbReference>
<dbReference type="EMBL" id="JAQLOI010000003">
    <property type="protein sequence ID" value="MDB1126316.1"/>
    <property type="molecule type" value="Genomic_DNA"/>
</dbReference>
<keyword evidence="5" id="KW-0547">Nucleotide-binding</keyword>
<dbReference type="SUPFAM" id="SSF50331">
    <property type="entry name" value="MOP-like"/>
    <property type="match status" value="1"/>
</dbReference>
<proteinExistence type="predicted"/>
<dbReference type="PROSITE" id="PS51866">
    <property type="entry name" value="MOP"/>
    <property type="match status" value="1"/>
</dbReference>
<dbReference type="Gene3D" id="3.40.50.300">
    <property type="entry name" value="P-loop containing nucleotide triphosphate hydrolases"/>
    <property type="match status" value="1"/>
</dbReference>
<dbReference type="NCBIfam" id="NF008355">
    <property type="entry name" value="PRK11144.1"/>
    <property type="match status" value="1"/>
</dbReference>
<keyword evidence="6 12" id="KW-0067">ATP-binding</keyword>
<name>A0ABT4YXM6_9VIBR</name>
<dbReference type="PROSITE" id="PS00211">
    <property type="entry name" value="ABC_TRANSPORTER_1"/>
    <property type="match status" value="1"/>
</dbReference>
<keyword evidence="4" id="KW-0997">Cell inner membrane</keyword>
<protein>
    <submittedName>
        <fullName evidence="12">Molybdenum ABC transporter ATP-binding protein ModC</fullName>
    </submittedName>
</protein>
<dbReference type="Pfam" id="PF03459">
    <property type="entry name" value="TOBE"/>
    <property type="match status" value="1"/>
</dbReference>
<dbReference type="InterPro" id="IPR005116">
    <property type="entry name" value="Transp-assoc_OB_typ1"/>
</dbReference>
<dbReference type="InterPro" id="IPR050334">
    <property type="entry name" value="Molybdenum_import_ModC"/>
</dbReference>
<evidence type="ECO:0000313" key="12">
    <source>
        <dbReference type="EMBL" id="MDB1126316.1"/>
    </source>
</evidence>
<evidence type="ECO:0000259" key="10">
    <source>
        <dbReference type="PROSITE" id="PS50893"/>
    </source>
</evidence>
<dbReference type="SMART" id="SM00382">
    <property type="entry name" value="AAA"/>
    <property type="match status" value="1"/>
</dbReference>
<dbReference type="InterPro" id="IPR017871">
    <property type="entry name" value="ABC_transporter-like_CS"/>
</dbReference>
<evidence type="ECO:0000259" key="11">
    <source>
        <dbReference type="PROSITE" id="PS51866"/>
    </source>
</evidence>
<dbReference type="GO" id="GO:0005524">
    <property type="term" value="F:ATP binding"/>
    <property type="evidence" value="ECO:0007669"/>
    <property type="project" value="UniProtKB-KW"/>
</dbReference>
<evidence type="ECO:0000256" key="7">
    <source>
        <dbReference type="ARBA" id="ARBA00022967"/>
    </source>
</evidence>
<organism evidence="12 13">
    <name type="scientific">Vibrio algarum</name>
    <dbReference type="NCBI Taxonomy" id="3020714"/>
    <lineage>
        <taxon>Bacteria</taxon>
        <taxon>Pseudomonadati</taxon>
        <taxon>Pseudomonadota</taxon>
        <taxon>Gammaproteobacteria</taxon>
        <taxon>Vibrionales</taxon>
        <taxon>Vibrionaceae</taxon>
        <taxon>Vibrio</taxon>
    </lineage>
</organism>
<evidence type="ECO:0000256" key="9">
    <source>
        <dbReference type="PROSITE-ProRule" id="PRU01213"/>
    </source>
</evidence>
<dbReference type="RefSeq" id="WP_272140831.1">
    <property type="nucleotide sequence ID" value="NZ_JAQLOI010000003.1"/>
</dbReference>
<evidence type="ECO:0000256" key="6">
    <source>
        <dbReference type="ARBA" id="ARBA00022840"/>
    </source>
</evidence>
<dbReference type="InterPro" id="IPR008995">
    <property type="entry name" value="Mo/tungstate-bd_C_term_dom"/>
</dbReference>
<dbReference type="InterPro" id="IPR027417">
    <property type="entry name" value="P-loop_NTPase"/>
</dbReference>
<keyword evidence="13" id="KW-1185">Reference proteome</keyword>
<dbReference type="InterPro" id="IPR004606">
    <property type="entry name" value="Mop_domain"/>
</dbReference>
<keyword evidence="7" id="KW-1278">Translocase</keyword>
<dbReference type="Gene3D" id="2.40.50.100">
    <property type="match status" value="1"/>
</dbReference>
<keyword evidence="1" id="KW-0813">Transport</keyword>
<feature type="domain" description="Mop" evidence="11">
    <location>
        <begin position="291"/>
        <end position="362"/>
    </location>
</feature>
<evidence type="ECO:0000256" key="3">
    <source>
        <dbReference type="ARBA" id="ARBA00022505"/>
    </source>
</evidence>